<evidence type="ECO:0000313" key="1">
    <source>
        <dbReference type="EMBL" id="KAI3780965.1"/>
    </source>
</evidence>
<reference evidence="2" key="1">
    <citation type="journal article" date="2022" name="Mol. Ecol. Resour.">
        <title>The genomes of chicory, endive, great burdock and yacon provide insights into Asteraceae palaeo-polyploidization history and plant inulin production.</title>
        <authorList>
            <person name="Fan W."/>
            <person name="Wang S."/>
            <person name="Wang H."/>
            <person name="Wang A."/>
            <person name="Jiang F."/>
            <person name="Liu H."/>
            <person name="Zhao H."/>
            <person name="Xu D."/>
            <person name="Zhang Y."/>
        </authorList>
    </citation>
    <scope>NUCLEOTIDE SEQUENCE [LARGE SCALE GENOMIC DNA]</scope>
    <source>
        <strain evidence="2">cv. Punajuju</strain>
    </source>
</reference>
<comment type="caution">
    <text evidence="1">The sequence shown here is derived from an EMBL/GenBank/DDBJ whole genome shotgun (WGS) entry which is preliminary data.</text>
</comment>
<dbReference type="EMBL" id="CM042010">
    <property type="protein sequence ID" value="KAI3780965.1"/>
    <property type="molecule type" value="Genomic_DNA"/>
</dbReference>
<protein>
    <submittedName>
        <fullName evidence="1">Uncharacterized protein</fullName>
    </submittedName>
</protein>
<dbReference type="Proteomes" id="UP001055811">
    <property type="component" value="Linkage Group LG02"/>
</dbReference>
<proteinExistence type="predicted"/>
<gene>
    <name evidence="1" type="ORF">L2E82_10960</name>
</gene>
<reference evidence="1 2" key="2">
    <citation type="journal article" date="2022" name="Mol. Ecol. Resour.">
        <title>The genomes of chicory, endive, great burdock and yacon provide insights into Asteraceae paleo-polyploidization history and plant inulin production.</title>
        <authorList>
            <person name="Fan W."/>
            <person name="Wang S."/>
            <person name="Wang H."/>
            <person name="Wang A."/>
            <person name="Jiang F."/>
            <person name="Liu H."/>
            <person name="Zhao H."/>
            <person name="Xu D."/>
            <person name="Zhang Y."/>
        </authorList>
    </citation>
    <scope>NUCLEOTIDE SEQUENCE [LARGE SCALE GENOMIC DNA]</scope>
    <source>
        <strain evidence="2">cv. Punajuju</strain>
        <tissue evidence="1">Leaves</tissue>
    </source>
</reference>
<evidence type="ECO:0000313" key="2">
    <source>
        <dbReference type="Proteomes" id="UP001055811"/>
    </source>
</evidence>
<keyword evidence="2" id="KW-1185">Reference proteome</keyword>
<sequence>MTLENSFTLKCTKPEFLRGEPNLGKKPIRFPAALKTLSISGCLLPWSDMSVIQSLPNLEGLLLEHNGFEGTLWETGEKQFQQLNFLRLYDLNIKQWEASSLNFPCLERLEVVGCVDLEEIPLELGDISTLQTIYVSDCAPSLRLSLLRIQKEQYDVGNCQLKIIVDRVEMPSFTIQHALMEQAFHSDVPSKERGNKHEMGFYGDLDQNDHGEGPSKGKGSYKPFIKWRSGLAHISLCHIKQRTSEEDVQLSTILTDLPRPAENEAFERHCSGSEIEILLRGTLRLGIYDCTTARPTHSCGLLLSTSSAAW</sequence>
<organism evidence="1 2">
    <name type="scientific">Cichorium intybus</name>
    <name type="common">Chicory</name>
    <dbReference type="NCBI Taxonomy" id="13427"/>
    <lineage>
        <taxon>Eukaryota</taxon>
        <taxon>Viridiplantae</taxon>
        <taxon>Streptophyta</taxon>
        <taxon>Embryophyta</taxon>
        <taxon>Tracheophyta</taxon>
        <taxon>Spermatophyta</taxon>
        <taxon>Magnoliopsida</taxon>
        <taxon>eudicotyledons</taxon>
        <taxon>Gunneridae</taxon>
        <taxon>Pentapetalae</taxon>
        <taxon>asterids</taxon>
        <taxon>campanulids</taxon>
        <taxon>Asterales</taxon>
        <taxon>Asteraceae</taxon>
        <taxon>Cichorioideae</taxon>
        <taxon>Cichorieae</taxon>
        <taxon>Cichoriinae</taxon>
        <taxon>Cichorium</taxon>
    </lineage>
</organism>
<name>A0ACB9GD40_CICIN</name>
<accession>A0ACB9GD40</accession>